<evidence type="ECO:0000313" key="2">
    <source>
        <dbReference type="EMBL" id="GET43540.1"/>
    </source>
</evidence>
<dbReference type="PROSITE" id="PS51186">
    <property type="entry name" value="GNAT"/>
    <property type="match status" value="1"/>
</dbReference>
<dbReference type="InterPro" id="IPR016181">
    <property type="entry name" value="Acyl_CoA_acyltransferase"/>
</dbReference>
<feature type="domain" description="N-acetyltransferase" evidence="1">
    <location>
        <begin position="4"/>
        <end position="183"/>
    </location>
</feature>
<dbReference type="AlphaFoldDB" id="A0AAV3XSS3"/>
<dbReference type="CDD" id="cd04301">
    <property type="entry name" value="NAT_SF"/>
    <property type="match status" value="1"/>
</dbReference>
<dbReference type="RefSeq" id="WP_226592455.1">
    <property type="nucleotide sequence ID" value="NZ_BLAY01000231.1"/>
</dbReference>
<organism evidence="2 3">
    <name type="scientific">Microseira wollei NIES-4236</name>
    <dbReference type="NCBI Taxonomy" id="2530354"/>
    <lineage>
        <taxon>Bacteria</taxon>
        <taxon>Bacillati</taxon>
        <taxon>Cyanobacteriota</taxon>
        <taxon>Cyanophyceae</taxon>
        <taxon>Oscillatoriophycideae</taxon>
        <taxon>Aerosakkonematales</taxon>
        <taxon>Aerosakkonemataceae</taxon>
        <taxon>Microseira</taxon>
    </lineage>
</organism>
<keyword evidence="3" id="KW-1185">Reference proteome</keyword>
<dbReference type="SUPFAM" id="SSF55729">
    <property type="entry name" value="Acyl-CoA N-acyltransferases (Nat)"/>
    <property type="match status" value="1"/>
</dbReference>
<accession>A0AAV3XSS3</accession>
<sequence length="184" mass="20509">MKIIDLCPDDEKAILQVAKLLVESFKQNWPDAWPSIDSALQEVKESFGADRISRVAVNETGDILGWIGGISQYNGNVWELHPIVVREDSRRQGIGKALVFDLEAQVRERGGITLWVGTDDENNMTTLAGVNLYSNVWEHVTNIKNLHGHPYEFYQKCGLAIVGVMPDANGLGKPDIYLAKSVKF</sequence>
<proteinExistence type="predicted"/>
<dbReference type="EMBL" id="BLAY01000231">
    <property type="protein sequence ID" value="GET43540.1"/>
    <property type="molecule type" value="Genomic_DNA"/>
</dbReference>
<name>A0AAV3XSS3_9CYAN</name>
<comment type="caution">
    <text evidence="2">The sequence shown here is derived from an EMBL/GenBank/DDBJ whole genome shotgun (WGS) entry which is preliminary data.</text>
</comment>
<reference evidence="2" key="1">
    <citation type="submission" date="2019-10" db="EMBL/GenBank/DDBJ databases">
        <title>Draft genome sequece of Microseira wollei NIES-4236.</title>
        <authorList>
            <person name="Yamaguchi H."/>
            <person name="Suzuki S."/>
            <person name="Kawachi M."/>
        </authorList>
    </citation>
    <scope>NUCLEOTIDE SEQUENCE</scope>
    <source>
        <strain evidence="2">NIES-4236</strain>
    </source>
</reference>
<dbReference type="Gene3D" id="3.40.630.30">
    <property type="match status" value="1"/>
</dbReference>
<evidence type="ECO:0000313" key="3">
    <source>
        <dbReference type="Proteomes" id="UP001050975"/>
    </source>
</evidence>
<evidence type="ECO:0000259" key="1">
    <source>
        <dbReference type="PROSITE" id="PS51186"/>
    </source>
</evidence>
<protein>
    <submittedName>
        <fullName evidence="2">Aminoglycoside 6'-N-acetyltransferase</fullName>
    </submittedName>
</protein>
<dbReference type="Pfam" id="PF00583">
    <property type="entry name" value="Acetyltransf_1"/>
    <property type="match status" value="1"/>
</dbReference>
<gene>
    <name evidence="2" type="ORF">MiSe_83650</name>
</gene>
<dbReference type="Proteomes" id="UP001050975">
    <property type="component" value="Unassembled WGS sequence"/>
</dbReference>
<dbReference type="InterPro" id="IPR000182">
    <property type="entry name" value="GNAT_dom"/>
</dbReference>
<dbReference type="GO" id="GO:0016747">
    <property type="term" value="F:acyltransferase activity, transferring groups other than amino-acyl groups"/>
    <property type="evidence" value="ECO:0007669"/>
    <property type="project" value="InterPro"/>
</dbReference>